<gene>
    <name evidence="2" type="ORF">M0R45_038167</name>
</gene>
<evidence type="ECO:0000313" key="2">
    <source>
        <dbReference type="EMBL" id="KAK9914385.1"/>
    </source>
</evidence>
<keyword evidence="3" id="KW-1185">Reference proteome</keyword>
<proteinExistence type="predicted"/>
<evidence type="ECO:0000313" key="3">
    <source>
        <dbReference type="Proteomes" id="UP001457282"/>
    </source>
</evidence>
<dbReference type="AlphaFoldDB" id="A0AAW1W2I0"/>
<accession>A0AAW1W2I0</accession>
<feature type="chain" id="PRO_5043990951" evidence="1">
    <location>
        <begin position="36"/>
        <end position="183"/>
    </location>
</feature>
<sequence>MQALVVMSGRRSIHSDDSVLAWLLWLVIIWSAANAIYCCASAAETSTDVNIINELPEQTTGREVSENESDDEMLSSVLKKARGSLSKSKDQNLTAISLQGTTAEHLDSSLERYVRLFHVQEKRILGKGGDVNKQSTGLAEIDDVDAFNHASPNGTAQAEVPRTGGGNLIEKFRMMVLEDEDDD</sequence>
<organism evidence="2 3">
    <name type="scientific">Rubus argutus</name>
    <name type="common">Southern blackberry</name>
    <dbReference type="NCBI Taxonomy" id="59490"/>
    <lineage>
        <taxon>Eukaryota</taxon>
        <taxon>Viridiplantae</taxon>
        <taxon>Streptophyta</taxon>
        <taxon>Embryophyta</taxon>
        <taxon>Tracheophyta</taxon>
        <taxon>Spermatophyta</taxon>
        <taxon>Magnoliopsida</taxon>
        <taxon>eudicotyledons</taxon>
        <taxon>Gunneridae</taxon>
        <taxon>Pentapetalae</taxon>
        <taxon>rosids</taxon>
        <taxon>fabids</taxon>
        <taxon>Rosales</taxon>
        <taxon>Rosaceae</taxon>
        <taxon>Rosoideae</taxon>
        <taxon>Rosoideae incertae sedis</taxon>
        <taxon>Rubus</taxon>
    </lineage>
</organism>
<protein>
    <submittedName>
        <fullName evidence="2">Uncharacterized protein</fullName>
    </submittedName>
</protein>
<name>A0AAW1W2I0_RUBAR</name>
<reference evidence="2 3" key="1">
    <citation type="journal article" date="2023" name="G3 (Bethesda)">
        <title>A chromosome-length genome assembly and annotation of blackberry (Rubus argutus, cv. 'Hillquist').</title>
        <authorList>
            <person name="Bruna T."/>
            <person name="Aryal R."/>
            <person name="Dudchenko O."/>
            <person name="Sargent D.J."/>
            <person name="Mead D."/>
            <person name="Buti M."/>
            <person name="Cavallini A."/>
            <person name="Hytonen T."/>
            <person name="Andres J."/>
            <person name="Pham M."/>
            <person name="Weisz D."/>
            <person name="Mascagni F."/>
            <person name="Usai G."/>
            <person name="Natali L."/>
            <person name="Bassil N."/>
            <person name="Fernandez G.E."/>
            <person name="Lomsadze A."/>
            <person name="Armour M."/>
            <person name="Olukolu B."/>
            <person name="Poorten T."/>
            <person name="Britton C."/>
            <person name="Davik J."/>
            <person name="Ashrafi H."/>
            <person name="Aiden E.L."/>
            <person name="Borodovsky M."/>
            <person name="Worthington M."/>
        </authorList>
    </citation>
    <scope>NUCLEOTIDE SEQUENCE [LARGE SCALE GENOMIC DNA]</scope>
    <source>
        <strain evidence="2">PI 553951</strain>
    </source>
</reference>
<keyword evidence="1" id="KW-0732">Signal</keyword>
<evidence type="ECO:0000256" key="1">
    <source>
        <dbReference type="SAM" id="SignalP"/>
    </source>
</evidence>
<feature type="signal peptide" evidence="1">
    <location>
        <begin position="1"/>
        <end position="35"/>
    </location>
</feature>
<comment type="caution">
    <text evidence="2">The sequence shown here is derived from an EMBL/GenBank/DDBJ whole genome shotgun (WGS) entry which is preliminary data.</text>
</comment>
<dbReference type="Proteomes" id="UP001457282">
    <property type="component" value="Unassembled WGS sequence"/>
</dbReference>
<dbReference type="EMBL" id="JBEDUW010000007">
    <property type="protein sequence ID" value="KAK9914385.1"/>
    <property type="molecule type" value="Genomic_DNA"/>
</dbReference>